<sequence>MAVAKLIGIETEYGIISGGPESDPITTSTLLVNAYASGLAHHIGWDFEDESPGRDARGAPRPGSLAPMVETHLANAVLTNGARFYVDHAHPEYSSPECATPLEAVLYDRAGEEVLRLAMAAAKERYPAAPEIVVYKNNSDTKGNSYGTHENYLLSRDVAFVDVVAGIVPHLVTRQIFCGAGKIGAETPVFDEVPDYQISQRSEFFEEIVGLETTLKRPIVNTRDEPHSDAQRYRRLHLILGDANMADVSTYLKLGTTALLLAMLEDGALPSDDISLRDPVKAVRSISADPTLRCCVETEGGRQLRALDIQLVLCDATAKYVESEGGTALGDTSIAADVVRRWQETLEALEHNPDSLISQVDWIAKKRILDAFQDRHSLDPGDSKLRAMDLQYHDLRPERSLSERVGLERLVSKEAIVEATTKPPRTTRAWFRGSCLARFPQEVVSANWDSLVFDLGSDPLRRVPMMDPLRGTAEHTEQLLREVRSAQELVARLET</sequence>
<protein>
    <submittedName>
        <fullName evidence="2">Unannotated protein</fullName>
    </submittedName>
</protein>
<dbReference type="PANTHER" id="PTHR42307">
    <property type="entry name" value="PUP DEAMIDASE/DEPUPYLASE"/>
    <property type="match status" value="1"/>
</dbReference>
<dbReference type="GO" id="GO:0070490">
    <property type="term" value="P:protein pupylation"/>
    <property type="evidence" value="ECO:0007669"/>
    <property type="project" value="TreeGrafter"/>
</dbReference>
<evidence type="ECO:0000313" key="4">
    <source>
        <dbReference type="EMBL" id="CAB5028563.1"/>
    </source>
</evidence>
<dbReference type="PANTHER" id="PTHR42307:SF2">
    <property type="entry name" value="PUP DEAMIDASE_DEPUPYLASE"/>
    <property type="match status" value="1"/>
</dbReference>
<accession>A0A6J7A7H5</accession>
<dbReference type="GO" id="GO:0010498">
    <property type="term" value="P:proteasomal protein catabolic process"/>
    <property type="evidence" value="ECO:0007669"/>
    <property type="project" value="InterPro"/>
</dbReference>
<evidence type="ECO:0000256" key="1">
    <source>
        <dbReference type="ARBA" id="ARBA00009114"/>
    </source>
</evidence>
<evidence type="ECO:0000313" key="3">
    <source>
        <dbReference type="EMBL" id="CAB4884249.1"/>
    </source>
</evidence>
<proteinExistence type="inferred from homology"/>
<dbReference type="GO" id="GO:0019941">
    <property type="term" value="P:modification-dependent protein catabolic process"/>
    <property type="evidence" value="ECO:0007669"/>
    <property type="project" value="InterPro"/>
</dbReference>
<dbReference type="NCBIfam" id="TIGR03688">
    <property type="entry name" value="depupylase_Dop"/>
    <property type="match status" value="1"/>
</dbReference>
<dbReference type="EMBL" id="CAFABE010000039">
    <property type="protein sequence ID" value="CAB4828724.1"/>
    <property type="molecule type" value="Genomic_DNA"/>
</dbReference>
<evidence type="ECO:0000313" key="2">
    <source>
        <dbReference type="EMBL" id="CAB4828724.1"/>
    </source>
</evidence>
<dbReference type="GO" id="GO:0016811">
    <property type="term" value="F:hydrolase activity, acting on carbon-nitrogen (but not peptide) bonds, in linear amides"/>
    <property type="evidence" value="ECO:0007669"/>
    <property type="project" value="InterPro"/>
</dbReference>
<dbReference type="GO" id="GO:0005524">
    <property type="term" value="F:ATP binding"/>
    <property type="evidence" value="ECO:0007669"/>
    <property type="project" value="TreeGrafter"/>
</dbReference>
<dbReference type="InterPro" id="IPR004347">
    <property type="entry name" value="Pup_ligase/deamidase"/>
</dbReference>
<dbReference type="EMBL" id="CAFBLT010000004">
    <property type="protein sequence ID" value="CAB4884249.1"/>
    <property type="molecule type" value="Genomic_DNA"/>
</dbReference>
<dbReference type="Pfam" id="PF03136">
    <property type="entry name" value="Pup_ligase"/>
    <property type="match status" value="1"/>
</dbReference>
<dbReference type="EMBL" id="CAFBPM010000015">
    <property type="protein sequence ID" value="CAB5028563.1"/>
    <property type="molecule type" value="Genomic_DNA"/>
</dbReference>
<dbReference type="AlphaFoldDB" id="A0A6J7A7H5"/>
<gene>
    <name evidence="2" type="ORF">UFOPK3164_00954</name>
    <name evidence="3" type="ORF">UFOPK3427_01864</name>
    <name evidence="4" type="ORF">UFOPK4112_01414</name>
</gene>
<comment type="similarity">
    <text evidence="1">Belongs to the Pup ligase/Pup deamidase family. Pup deamidase subfamily.</text>
</comment>
<dbReference type="GO" id="GO:0008233">
    <property type="term" value="F:peptidase activity"/>
    <property type="evidence" value="ECO:0007669"/>
    <property type="project" value="InterPro"/>
</dbReference>
<organism evidence="2">
    <name type="scientific">freshwater metagenome</name>
    <dbReference type="NCBI Taxonomy" id="449393"/>
    <lineage>
        <taxon>unclassified sequences</taxon>
        <taxon>metagenomes</taxon>
        <taxon>ecological metagenomes</taxon>
    </lineage>
</organism>
<reference evidence="2" key="1">
    <citation type="submission" date="2020-05" db="EMBL/GenBank/DDBJ databases">
        <authorList>
            <person name="Chiriac C."/>
            <person name="Salcher M."/>
            <person name="Ghai R."/>
            <person name="Kavagutti S V."/>
        </authorList>
    </citation>
    <scope>NUCLEOTIDE SEQUENCE</scope>
</reference>
<dbReference type="InterPro" id="IPR022366">
    <property type="entry name" value="Pup_deamidase"/>
</dbReference>
<name>A0A6J7A7H5_9ZZZZ</name>